<feature type="compositionally biased region" description="Basic residues" evidence="8">
    <location>
        <begin position="241"/>
        <end position="252"/>
    </location>
</feature>
<dbReference type="InterPro" id="IPR005037">
    <property type="entry name" value="PRP38"/>
</dbReference>
<feature type="compositionally biased region" description="Basic and acidic residues" evidence="8">
    <location>
        <begin position="205"/>
        <end position="222"/>
    </location>
</feature>
<dbReference type="Proteomes" id="UP001648503">
    <property type="component" value="Unassembled WGS sequence"/>
</dbReference>
<gene>
    <name evidence="9" type="ORF">BASA50_003724</name>
</gene>
<sequence length="317" mass="36627">MNIHNILYLNIMSSPYFKSLYEKKTYHEVIDEIYYNVKSLEPFFKGTNATSAFCLLYKLFTLKLTEKQLEGLLEHPDSPHIRAIGFLYLRYAGQPSDIWSWFEPYLDDEEELPVRAGPNPKTMTIGSFCRAILTEQKWFETMLPRIPIPIARDIEKKLRERGGGESITGDRPASSVELQRSESDATIRASSRRRDLSPPRHSRHSRESSRASDMSRRFDRDRRRYSRSRSPAPRDRYSSHEHRRHSHGRSRSRSPPPRSRSPPPRSRSRQENPSSSLSSSHDKQSQKRDAASSEATQSKLAALKERYGDASASSKQK</sequence>
<organism evidence="9 10">
    <name type="scientific">Batrachochytrium salamandrivorans</name>
    <dbReference type="NCBI Taxonomy" id="1357716"/>
    <lineage>
        <taxon>Eukaryota</taxon>
        <taxon>Fungi</taxon>
        <taxon>Fungi incertae sedis</taxon>
        <taxon>Chytridiomycota</taxon>
        <taxon>Chytridiomycota incertae sedis</taxon>
        <taxon>Chytridiomycetes</taxon>
        <taxon>Rhizophydiales</taxon>
        <taxon>Rhizophydiales incertae sedis</taxon>
        <taxon>Batrachochytrium</taxon>
    </lineage>
</organism>
<evidence type="ECO:0000256" key="3">
    <source>
        <dbReference type="ARBA" id="ARBA00022664"/>
    </source>
</evidence>
<feature type="compositionally biased region" description="Pro residues" evidence="8">
    <location>
        <begin position="254"/>
        <end position="265"/>
    </location>
</feature>
<feature type="region of interest" description="Disordered" evidence="8">
    <location>
        <begin position="159"/>
        <end position="317"/>
    </location>
</feature>
<protein>
    <recommendedName>
        <fullName evidence="7">Pre-mRNA-splicing factor 38</fullName>
    </recommendedName>
</protein>
<dbReference type="EMBL" id="JAFCIX010000102">
    <property type="protein sequence ID" value="KAH6598689.1"/>
    <property type="molecule type" value="Genomic_DNA"/>
</dbReference>
<proteinExistence type="inferred from homology"/>
<evidence type="ECO:0000256" key="5">
    <source>
        <dbReference type="ARBA" id="ARBA00023187"/>
    </source>
</evidence>
<evidence type="ECO:0000256" key="6">
    <source>
        <dbReference type="ARBA" id="ARBA00023242"/>
    </source>
</evidence>
<comment type="subcellular location">
    <subcellularLocation>
        <location evidence="1 7">Nucleus</location>
    </subcellularLocation>
</comment>
<evidence type="ECO:0000256" key="7">
    <source>
        <dbReference type="RuleBase" id="RU367025"/>
    </source>
</evidence>
<keyword evidence="3 7" id="KW-0507">mRNA processing</keyword>
<evidence type="ECO:0000256" key="8">
    <source>
        <dbReference type="SAM" id="MobiDB-lite"/>
    </source>
</evidence>
<keyword evidence="5 7" id="KW-0508">mRNA splicing</keyword>
<dbReference type="PANTHER" id="PTHR23142">
    <property type="entry name" value="PRE-MRNA-SPLICING FACTOR 38A-RELATED"/>
    <property type="match status" value="1"/>
</dbReference>
<keyword evidence="6 7" id="KW-0539">Nucleus</keyword>
<keyword evidence="10" id="KW-1185">Reference proteome</keyword>
<keyword evidence="4 7" id="KW-0747">Spliceosome</keyword>
<comment type="similarity">
    <text evidence="2 7">Belongs to the PRP38 family.</text>
</comment>
<evidence type="ECO:0000313" key="9">
    <source>
        <dbReference type="EMBL" id="KAH6598689.1"/>
    </source>
</evidence>
<accession>A0ABQ8FJH9</accession>
<feature type="compositionally biased region" description="Basic and acidic residues" evidence="8">
    <location>
        <begin position="280"/>
        <end position="291"/>
    </location>
</feature>
<dbReference type="Pfam" id="PF03371">
    <property type="entry name" value="PRP38"/>
    <property type="match status" value="1"/>
</dbReference>
<name>A0ABQ8FJH9_9FUNG</name>
<evidence type="ECO:0000313" key="10">
    <source>
        <dbReference type="Proteomes" id="UP001648503"/>
    </source>
</evidence>
<comment type="function">
    <text evidence="7">Required for pre-mRNA splicing.</text>
</comment>
<comment type="caution">
    <text evidence="9">The sequence shown here is derived from an EMBL/GenBank/DDBJ whole genome shotgun (WGS) entry which is preliminary data.</text>
</comment>
<reference evidence="9 10" key="1">
    <citation type="submission" date="2021-02" db="EMBL/GenBank/DDBJ databases">
        <title>Variation within the Batrachochytrium salamandrivorans European outbreak.</title>
        <authorList>
            <person name="Kelly M."/>
            <person name="Pasmans F."/>
            <person name="Shea T.P."/>
            <person name="Munoz J.F."/>
            <person name="Carranza S."/>
            <person name="Cuomo C.A."/>
            <person name="Martel A."/>
        </authorList>
    </citation>
    <scope>NUCLEOTIDE SEQUENCE [LARGE SCALE GENOMIC DNA]</scope>
    <source>
        <strain evidence="9 10">AMFP18/2</strain>
    </source>
</reference>
<evidence type="ECO:0000256" key="1">
    <source>
        <dbReference type="ARBA" id="ARBA00004123"/>
    </source>
</evidence>
<evidence type="ECO:0000256" key="4">
    <source>
        <dbReference type="ARBA" id="ARBA00022728"/>
    </source>
</evidence>
<evidence type="ECO:0000256" key="2">
    <source>
        <dbReference type="ARBA" id="ARBA00006164"/>
    </source>
</evidence>